<sequence length="133" mass="14562">MSTRMIRWSSAVLLGYKGTPPSPTERTSQEIGLYKALMRNESGNRMPDVQETYGGISTLVTERTSQTSGLYKADRKTNGVARLKDVTLLELPIWILGPIPRLGHEPQALASLTVRFGCEVSTPTCGVTVAFFS</sequence>
<protein>
    <submittedName>
        <fullName evidence="1">Uncharacterized protein</fullName>
    </submittedName>
</protein>
<evidence type="ECO:0000313" key="1">
    <source>
        <dbReference type="EMBL" id="KAJ8672099.1"/>
    </source>
</evidence>
<organism evidence="1 2">
    <name type="scientific">Eretmocerus hayati</name>
    <dbReference type="NCBI Taxonomy" id="131215"/>
    <lineage>
        <taxon>Eukaryota</taxon>
        <taxon>Metazoa</taxon>
        <taxon>Ecdysozoa</taxon>
        <taxon>Arthropoda</taxon>
        <taxon>Hexapoda</taxon>
        <taxon>Insecta</taxon>
        <taxon>Pterygota</taxon>
        <taxon>Neoptera</taxon>
        <taxon>Endopterygota</taxon>
        <taxon>Hymenoptera</taxon>
        <taxon>Apocrita</taxon>
        <taxon>Proctotrupomorpha</taxon>
        <taxon>Chalcidoidea</taxon>
        <taxon>Aphelinidae</taxon>
        <taxon>Aphelininae</taxon>
        <taxon>Eretmocerus</taxon>
    </lineage>
</organism>
<evidence type="ECO:0000313" key="2">
    <source>
        <dbReference type="Proteomes" id="UP001239111"/>
    </source>
</evidence>
<dbReference type="EMBL" id="CM056743">
    <property type="protein sequence ID" value="KAJ8672099.1"/>
    <property type="molecule type" value="Genomic_DNA"/>
</dbReference>
<gene>
    <name evidence="1" type="ORF">QAD02_003358</name>
</gene>
<reference evidence="1" key="1">
    <citation type="submission" date="2023-04" db="EMBL/GenBank/DDBJ databases">
        <title>A chromosome-level genome assembly of the parasitoid wasp Eretmocerus hayati.</title>
        <authorList>
            <person name="Zhong Y."/>
            <person name="Liu S."/>
            <person name="Liu Y."/>
        </authorList>
    </citation>
    <scope>NUCLEOTIDE SEQUENCE</scope>
    <source>
        <strain evidence="1">ZJU_SS_LIU_2023</strain>
    </source>
</reference>
<dbReference type="Proteomes" id="UP001239111">
    <property type="component" value="Chromosome 3"/>
</dbReference>
<accession>A0ACC2NLI0</accession>
<comment type="caution">
    <text evidence="1">The sequence shown here is derived from an EMBL/GenBank/DDBJ whole genome shotgun (WGS) entry which is preliminary data.</text>
</comment>
<keyword evidence="2" id="KW-1185">Reference proteome</keyword>
<name>A0ACC2NLI0_9HYME</name>
<proteinExistence type="predicted"/>